<dbReference type="AlphaFoldDB" id="A0A3B0WPZ5"/>
<evidence type="ECO:0008006" key="2">
    <source>
        <dbReference type="Google" id="ProtNLM"/>
    </source>
</evidence>
<dbReference type="SUPFAM" id="SSF56935">
    <property type="entry name" value="Porins"/>
    <property type="match status" value="1"/>
</dbReference>
<accession>A0A3B0WPZ5</accession>
<dbReference type="InterPro" id="IPR023614">
    <property type="entry name" value="Porin_dom_sf"/>
</dbReference>
<proteinExistence type="predicted"/>
<name>A0A3B0WPZ5_9ZZZZ</name>
<protein>
    <recommendedName>
        <fullName evidence="2">Porin domain-containing protein</fullName>
    </recommendedName>
</protein>
<evidence type="ECO:0000313" key="1">
    <source>
        <dbReference type="EMBL" id="VAW57401.1"/>
    </source>
</evidence>
<gene>
    <name evidence="1" type="ORF">MNBD_GAMMA07-1289</name>
</gene>
<reference evidence="1" key="1">
    <citation type="submission" date="2018-06" db="EMBL/GenBank/DDBJ databases">
        <authorList>
            <person name="Zhirakovskaya E."/>
        </authorList>
    </citation>
    <scope>NUCLEOTIDE SEQUENCE</scope>
</reference>
<organism evidence="1">
    <name type="scientific">hydrothermal vent metagenome</name>
    <dbReference type="NCBI Taxonomy" id="652676"/>
    <lineage>
        <taxon>unclassified sequences</taxon>
        <taxon>metagenomes</taxon>
        <taxon>ecological metagenomes</taxon>
    </lineage>
</organism>
<dbReference type="EMBL" id="UOFF01000383">
    <property type="protein sequence ID" value="VAW57401.1"/>
    <property type="molecule type" value="Genomic_DNA"/>
</dbReference>
<sequence length="344" mass="37731">MTLSKTLVAALLSNTIIASAAFAETSIGGYGELHYNILSSDTEDKKEIDFHRFVLFIDHEFNEKIRFYSELELEHALSQDTADGSNGGAIELEQGYIEMDMSSTSTLKAGMILVPVGIINETHEPPTFYGVERNPVEKNIIPTTWSEGGAMFSDYTENGLSYDLSIHSGLSNKSGNIRSSRQKVAEATGDSLAYTGRIKYTGMPGLEIAATLQYQEDFSQGTGTTGDAEDGTLLETHVIYNTGNLKMTALYASWDINFNGGTTTGKDTQNGTILEASYKINSKWGVFARQNNWTNDDGLTDKAQTDIGINYWPHEDVVFKADYQAQNDDAGNLDGFNLGIGYQF</sequence>
<dbReference type="Gene3D" id="2.40.160.10">
    <property type="entry name" value="Porin"/>
    <property type="match status" value="1"/>
</dbReference>